<dbReference type="EMBL" id="SEOL01000015">
    <property type="protein sequence ID" value="MBL0849417.1"/>
    <property type="molecule type" value="Genomic_DNA"/>
</dbReference>
<evidence type="ECO:0000313" key="3">
    <source>
        <dbReference type="Proteomes" id="UP000736856"/>
    </source>
</evidence>
<evidence type="ECO:0000256" key="1">
    <source>
        <dbReference type="SAM" id="Coils"/>
    </source>
</evidence>
<organism evidence="2 3">
    <name type="scientific">Candidatus Liberibacter ctenarytainae</name>
    <dbReference type="NCBI Taxonomy" id="2020335"/>
    <lineage>
        <taxon>Bacteria</taxon>
        <taxon>Pseudomonadati</taxon>
        <taxon>Pseudomonadota</taxon>
        <taxon>Alphaproteobacteria</taxon>
        <taxon>Hyphomicrobiales</taxon>
        <taxon>Rhizobiaceae</taxon>
        <taxon>Liberibacter</taxon>
    </lineage>
</organism>
<name>A0A937DMD6_9HYPH</name>
<proteinExistence type="predicted"/>
<comment type="caution">
    <text evidence="2">The sequence shown here is derived from an EMBL/GenBank/DDBJ whole genome shotgun (WGS) entry which is preliminary data.</text>
</comment>
<dbReference type="Proteomes" id="UP000736856">
    <property type="component" value="Unassembled WGS sequence"/>
</dbReference>
<protein>
    <recommendedName>
        <fullName evidence="4">Lipoprotein</fullName>
    </recommendedName>
</protein>
<gene>
    <name evidence="2" type="ORF">EU981_05030</name>
</gene>
<keyword evidence="1" id="KW-0175">Coiled coil</keyword>
<sequence length="161" mass="18062">MGIKKQLVITSLLSTAAVLGGCDLLGNKDVKKAKLAGNVAEKPKDNNQGDAETILVRHVEEAVLAVRHRLKREATEEANNQDGDKTAIKERLENDLGIANKGKTRVLRSREKWSNREMEATEEVDKEECREEVENCDIALHEFEDEIKNIEGQLNEINESQ</sequence>
<evidence type="ECO:0000313" key="2">
    <source>
        <dbReference type="EMBL" id="MBL0849417.1"/>
    </source>
</evidence>
<reference evidence="2" key="1">
    <citation type="submission" date="2019-02" db="EMBL/GenBank/DDBJ databases">
        <title>A novel Candidatus Liberibacter species associated with the New Zealand native fuchsia psyllid, Ctenarytaina fuchsiae.</title>
        <authorList>
            <person name="Thompson S.M."/>
            <person name="Jorgensen N."/>
            <person name="David C."/>
            <person name="Bulman S.R."/>
            <person name="Smith G.R."/>
        </authorList>
    </citation>
    <scope>NUCLEOTIDE SEQUENCE</scope>
    <source>
        <strain evidence="2">Oxford</strain>
    </source>
</reference>
<accession>A0A937DMD6</accession>
<dbReference type="PROSITE" id="PS51257">
    <property type="entry name" value="PROKAR_LIPOPROTEIN"/>
    <property type="match status" value="1"/>
</dbReference>
<feature type="coiled-coil region" evidence="1">
    <location>
        <begin position="110"/>
        <end position="160"/>
    </location>
</feature>
<dbReference type="AlphaFoldDB" id="A0A937DMD6"/>
<evidence type="ECO:0008006" key="4">
    <source>
        <dbReference type="Google" id="ProtNLM"/>
    </source>
</evidence>